<proteinExistence type="inferred from homology"/>
<dbReference type="PANTHER" id="PTHR10625">
    <property type="entry name" value="HISTONE DEACETYLASE HDAC1-RELATED"/>
    <property type="match status" value="1"/>
</dbReference>
<dbReference type="InterPro" id="IPR023696">
    <property type="entry name" value="Ureohydrolase_dom_sf"/>
</dbReference>
<dbReference type="Proteomes" id="UP000274822">
    <property type="component" value="Unassembled WGS sequence"/>
</dbReference>
<comment type="cofactor">
    <cofactor evidence="1">
        <name>Zn(2+)</name>
        <dbReference type="ChEBI" id="CHEBI:29105"/>
    </cofactor>
</comment>
<dbReference type="GO" id="GO:0004407">
    <property type="term" value="F:histone deacetylase activity"/>
    <property type="evidence" value="ECO:0007669"/>
    <property type="project" value="TreeGrafter"/>
</dbReference>
<dbReference type="Gene3D" id="3.40.800.20">
    <property type="entry name" value="Histone deacetylase domain"/>
    <property type="match status" value="1"/>
</dbReference>
<evidence type="ECO:0000256" key="4">
    <source>
        <dbReference type="ARBA" id="ARBA00022801"/>
    </source>
</evidence>
<evidence type="ECO:0000256" key="1">
    <source>
        <dbReference type="ARBA" id="ARBA00001947"/>
    </source>
</evidence>
<dbReference type="PANTHER" id="PTHR10625:SF17">
    <property type="entry name" value="HISTONE DEACETYLASE 8"/>
    <property type="match status" value="1"/>
</dbReference>
<dbReference type="SUPFAM" id="SSF52768">
    <property type="entry name" value="Arginase/deacetylase"/>
    <property type="match status" value="1"/>
</dbReference>
<dbReference type="EMBL" id="RBNJ01006203">
    <property type="protein sequence ID" value="RUS28747.1"/>
    <property type="molecule type" value="Genomic_DNA"/>
</dbReference>
<dbReference type="InterPro" id="IPR000286">
    <property type="entry name" value="HDACs"/>
</dbReference>
<evidence type="ECO:0000313" key="8">
    <source>
        <dbReference type="Proteomes" id="UP000274822"/>
    </source>
</evidence>
<sequence length="401" mass="44522">MEVIYSEECLKHAPKYEILSGSAKPYFESPQRLTAIKNHLASTDRYAILPPADYTLAPILRVHTSEFVEYLQTAYNKWVEQGGDSQGVLPECFPHPKLLAELGGAKAWIETAKRDGNVLAKAGLYCFDMSTTITGDTWNAAYISCQAALTGVHRLLQLDASSSANKPVGVYALCRPPGHHAGEDVCGGYCYINNVAVSAQFLIDYELEQVESLRIKDVSLAHPVVEVEKRTPKRKVLILDLDYHHGNGTQSIFYTKSNPLYISLHGTPDYPWFTGASHERGSGEGEGYNINIPLSKSTTDAEYLSALHDVLDGETALAFNADVVLVSLGLDTWHMDPIAGFQRLKSLETYWRMGEMIRTCAGTKHRPVLFVQEGGYWIGQLGDMVENVLDGFLGREMRREE</sequence>
<reference evidence="7 8" key="1">
    <citation type="journal article" date="2018" name="New Phytol.">
        <title>Phylogenomics of Endogonaceae and evolution of mycorrhizas within Mucoromycota.</title>
        <authorList>
            <person name="Chang Y."/>
            <person name="Desiro A."/>
            <person name="Na H."/>
            <person name="Sandor L."/>
            <person name="Lipzen A."/>
            <person name="Clum A."/>
            <person name="Barry K."/>
            <person name="Grigoriev I.V."/>
            <person name="Martin F.M."/>
            <person name="Stajich J.E."/>
            <person name="Smith M.E."/>
            <person name="Bonito G."/>
            <person name="Spatafora J.W."/>
        </authorList>
    </citation>
    <scope>NUCLEOTIDE SEQUENCE [LARGE SCALE GENOMIC DNA]</scope>
    <source>
        <strain evidence="7 8">AD002</strain>
    </source>
</reference>
<dbReference type="GO" id="GO:0040029">
    <property type="term" value="P:epigenetic regulation of gene expression"/>
    <property type="evidence" value="ECO:0007669"/>
    <property type="project" value="TreeGrafter"/>
</dbReference>
<evidence type="ECO:0000256" key="3">
    <source>
        <dbReference type="ARBA" id="ARBA00022723"/>
    </source>
</evidence>
<keyword evidence="8" id="KW-1185">Reference proteome</keyword>
<keyword evidence="5" id="KW-0862">Zinc</keyword>
<dbReference type="InterPro" id="IPR037138">
    <property type="entry name" value="His_deacetylse_dom_sf"/>
</dbReference>
<dbReference type="AlphaFoldDB" id="A0A433QG15"/>
<dbReference type="Pfam" id="PF00850">
    <property type="entry name" value="Hist_deacetyl"/>
    <property type="match status" value="2"/>
</dbReference>
<name>A0A433QG15_9FUNG</name>
<comment type="similarity">
    <text evidence="2">Belongs to the histone deacetylase family.</text>
</comment>
<organism evidence="7 8">
    <name type="scientific">Jimgerdemannia flammicorona</name>
    <dbReference type="NCBI Taxonomy" id="994334"/>
    <lineage>
        <taxon>Eukaryota</taxon>
        <taxon>Fungi</taxon>
        <taxon>Fungi incertae sedis</taxon>
        <taxon>Mucoromycota</taxon>
        <taxon>Mucoromycotina</taxon>
        <taxon>Endogonomycetes</taxon>
        <taxon>Endogonales</taxon>
        <taxon>Endogonaceae</taxon>
        <taxon>Jimgerdemannia</taxon>
    </lineage>
</organism>
<evidence type="ECO:0000256" key="2">
    <source>
        <dbReference type="ARBA" id="ARBA00005947"/>
    </source>
</evidence>
<dbReference type="InterPro" id="IPR023801">
    <property type="entry name" value="His_deacetylse_dom"/>
</dbReference>
<dbReference type="PRINTS" id="PR01270">
    <property type="entry name" value="HDASUPER"/>
</dbReference>
<evidence type="ECO:0000259" key="6">
    <source>
        <dbReference type="Pfam" id="PF00850"/>
    </source>
</evidence>
<keyword evidence="4" id="KW-0378">Hydrolase</keyword>
<dbReference type="CDD" id="cd10001">
    <property type="entry name" value="HDAC_classII_APAH"/>
    <property type="match status" value="1"/>
</dbReference>
<feature type="domain" description="Histone deacetylase" evidence="6">
    <location>
        <begin position="228"/>
        <end position="390"/>
    </location>
</feature>
<comment type="caution">
    <text evidence="7">The sequence shown here is derived from an EMBL/GenBank/DDBJ whole genome shotgun (WGS) entry which is preliminary data.</text>
</comment>
<dbReference type="GO" id="GO:0016787">
    <property type="term" value="F:hydrolase activity"/>
    <property type="evidence" value="ECO:0007669"/>
    <property type="project" value="UniProtKB-KW"/>
</dbReference>
<feature type="domain" description="Histone deacetylase" evidence="6">
    <location>
        <begin position="28"/>
        <end position="210"/>
    </location>
</feature>
<accession>A0A433QG15</accession>
<gene>
    <name evidence="7" type="ORF">BC938DRAFT_481500</name>
</gene>
<evidence type="ECO:0000256" key="5">
    <source>
        <dbReference type="ARBA" id="ARBA00022833"/>
    </source>
</evidence>
<evidence type="ECO:0000313" key="7">
    <source>
        <dbReference type="EMBL" id="RUS28747.1"/>
    </source>
</evidence>
<keyword evidence="3" id="KW-0479">Metal-binding</keyword>
<protein>
    <recommendedName>
        <fullName evidence="6">Histone deacetylase domain-containing protein</fullName>
    </recommendedName>
</protein>
<dbReference type="GO" id="GO:0046872">
    <property type="term" value="F:metal ion binding"/>
    <property type="evidence" value="ECO:0007669"/>
    <property type="project" value="UniProtKB-KW"/>
</dbReference>